<sequence>MTTEDVRVLLIDLENAVGAIRPRPRVLRGRVAALLGAAGPVHHAIAGYSGADLADDPTASLLAELGVGALRVAPAQDAAENALLSHAHRVHDALGCRVFVVASADRRFAELAALGRLELLAWADQPIATKLLDVAHELTRVPRPSGAPQVGHAEHDDHPAEPGPVTALDAFRPGPGTLGAVLAALLVGVGIGVGQRVVEAIGGRAGHGPGGGVTH</sequence>
<evidence type="ECO:0000256" key="1">
    <source>
        <dbReference type="SAM" id="MobiDB-lite"/>
    </source>
</evidence>
<dbReference type="AlphaFoldDB" id="A0A290Z4Q8"/>
<organism evidence="2 3">
    <name type="scientific">Actinosynnema pretiosum</name>
    <dbReference type="NCBI Taxonomy" id="42197"/>
    <lineage>
        <taxon>Bacteria</taxon>
        <taxon>Bacillati</taxon>
        <taxon>Actinomycetota</taxon>
        <taxon>Actinomycetes</taxon>
        <taxon>Pseudonocardiales</taxon>
        <taxon>Pseudonocardiaceae</taxon>
        <taxon>Actinosynnema</taxon>
    </lineage>
</organism>
<accession>A0A290Z4Q8</accession>
<keyword evidence="3" id="KW-1185">Reference proteome</keyword>
<gene>
    <name evidence="2" type="ORF">CNX65_12085</name>
</gene>
<dbReference type="Proteomes" id="UP000218505">
    <property type="component" value="Chromosome"/>
</dbReference>
<evidence type="ECO:0000313" key="3">
    <source>
        <dbReference type="Proteomes" id="UP000218505"/>
    </source>
</evidence>
<evidence type="ECO:0000313" key="2">
    <source>
        <dbReference type="EMBL" id="ATE53945.1"/>
    </source>
</evidence>
<dbReference type="KEGG" id="apre:CNX65_12085"/>
<evidence type="ECO:0008006" key="4">
    <source>
        <dbReference type="Google" id="ProtNLM"/>
    </source>
</evidence>
<feature type="region of interest" description="Disordered" evidence="1">
    <location>
        <begin position="142"/>
        <end position="164"/>
    </location>
</feature>
<proteinExistence type="predicted"/>
<protein>
    <recommendedName>
        <fullName evidence="4">NYN domain-containing protein</fullName>
    </recommendedName>
</protein>
<dbReference type="EMBL" id="CP023445">
    <property type="protein sequence ID" value="ATE53945.1"/>
    <property type="molecule type" value="Genomic_DNA"/>
</dbReference>
<reference evidence="2" key="1">
    <citation type="submission" date="2017-09" db="EMBL/GenBank/DDBJ databases">
        <title>Complete Genome Sequence of ansamitocin-producing Bacterium Actinosynnema pretiosum X47.</title>
        <authorList>
            <person name="Cao G."/>
            <person name="Zong G."/>
            <person name="Zhong C."/>
            <person name="Fu J."/>
        </authorList>
    </citation>
    <scope>NUCLEOTIDE SEQUENCE [LARGE SCALE GENOMIC DNA]</scope>
    <source>
        <strain evidence="2">X47</strain>
    </source>
</reference>
<dbReference type="RefSeq" id="WP_096492871.1">
    <property type="nucleotide sequence ID" value="NZ_CP023445.1"/>
</dbReference>
<name>A0A290Z4Q8_9PSEU</name>